<protein>
    <recommendedName>
        <fullName evidence="1">LysR substrate-binding domain-containing protein</fullName>
    </recommendedName>
</protein>
<dbReference type="Gene3D" id="3.40.190.290">
    <property type="match status" value="1"/>
</dbReference>
<evidence type="ECO:0000313" key="4">
    <source>
        <dbReference type="Proteomes" id="UP000315164"/>
    </source>
</evidence>
<evidence type="ECO:0000313" key="5">
    <source>
        <dbReference type="Proteomes" id="UP000318394"/>
    </source>
</evidence>
<dbReference type="OrthoDB" id="8885940at2"/>
<comment type="caution">
    <text evidence="3">The sequence shown here is derived from an EMBL/GenBank/DDBJ whole genome shotgun (WGS) entry which is preliminary data.</text>
</comment>
<organism evidence="3 4">
    <name type="scientific">Mannheimia haemolytica</name>
    <name type="common">Pasteurella haemolytica</name>
    <dbReference type="NCBI Taxonomy" id="75985"/>
    <lineage>
        <taxon>Bacteria</taxon>
        <taxon>Pseudomonadati</taxon>
        <taxon>Pseudomonadota</taxon>
        <taxon>Gammaproteobacteria</taxon>
        <taxon>Pasteurellales</taxon>
        <taxon>Pasteurellaceae</taxon>
        <taxon>Mannheimia</taxon>
    </lineage>
</organism>
<evidence type="ECO:0000313" key="3">
    <source>
        <dbReference type="EMBL" id="TRB73639.1"/>
    </source>
</evidence>
<dbReference type="SUPFAM" id="SSF53850">
    <property type="entry name" value="Periplasmic binding protein-like II"/>
    <property type="match status" value="1"/>
</dbReference>
<reference evidence="4 5" key="1">
    <citation type="journal article" date="2019" name="Vet. Microbiol.">
        <title>Genetic characterization of susceptible and multi-drug resistant Mannheimia haemolytica isolated from high-risk stocker calves prior to and after antimicrobial metaphylaxis.</title>
        <authorList>
            <person name="Snyder E.R."/>
            <person name="Alvarez-Narvaez S."/>
            <person name="Credille B.C."/>
        </authorList>
    </citation>
    <scope>NUCLEOTIDE SEQUENCE [LARGE SCALE GENOMIC DNA]</scope>
    <source>
        <strain evidence="3 4">UGA-R5-128-1</strain>
        <strain evidence="2 5">UGA-R7-163-1</strain>
    </source>
</reference>
<dbReference type="Proteomes" id="UP000315164">
    <property type="component" value="Unassembled WGS sequence"/>
</dbReference>
<dbReference type="InterPro" id="IPR005119">
    <property type="entry name" value="LysR_subst-bd"/>
</dbReference>
<sequence>MTAMPLNIWQKAVALLADSTVDRLVAENGLVEVLGETENPKFDLTMIYAAHRYPSSIVRAFVGFVLEQVKAN</sequence>
<evidence type="ECO:0000313" key="2">
    <source>
        <dbReference type="EMBL" id="TRB36676.1"/>
    </source>
</evidence>
<feature type="domain" description="LysR substrate-binding" evidence="1">
    <location>
        <begin position="13"/>
        <end position="69"/>
    </location>
</feature>
<dbReference type="EMBL" id="VAJI01000017">
    <property type="protein sequence ID" value="TRB36676.1"/>
    <property type="molecule type" value="Genomic_DNA"/>
</dbReference>
<evidence type="ECO:0000259" key="1">
    <source>
        <dbReference type="Pfam" id="PF03466"/>
    </source>
</evidence>
<proteinExistence type="predicted"/>
<dbReference type="EMBL" id="VAJB01000021">
    <property type="protein sequence ID" value="TRB73639.1"/>
    <property type="molecule type" value="Genomic_DNA"/>
</dbReference>
<dbReference type="AlphaFoldDB" id="A0A547B0G7"/>
<name>A0A547B0G7_MANHA</name>
<gene>
    <name evidence="3" type="ORF">FEA53_09710</name>
    <name evidence="2" type="ORF">FEB89_08630</name>
</gene>
<accession>A0A547B0G7</accession>
<dbReference type="Pfam" id="PF03466">
    <property type="entry name" value="LysR_substrate"/>
    <property type="match status" value="1"/>
</dbReference>
<keyword evidence="5" id="KW-1185">Reference proteome</keyword>
<dbReference type="Proteomes" id="UP000318394">
    <property type="component" value="Unassembled WGS sequence"/>
</dbReference>